<evidence type="ECO:0000313" key="9">
    <source>
        <dbReference type="RefSeq" id="XP_008581680.1"/>
    </source>
</evidence>
<evidence type="ECO:0000256" key="1">
    <source>
        <dbReference type="ARBA" id="ARBA00004141"/>
    </source>
</evidence>
<dbReference type="GeneID" id="103599350"/>
<evidence type="ECO:0000256" key="7">
    <source>
        <dbReference type="SAM" id="Phobius"/>
    </source>
</evidence>
<feature type="transmembrane region" description="Helical" evidence="7">
    <location>
        <begin position="112"/>
        <end position="138"/>
    </location>
</feature>
<keyword evidence="3 7" id="KW-0812">Transmembrane</keyword>
<sequence length="233" mass="24713">MQGMEQTTPVPGPSVPQLGQTAVLKSYLWKGLQEKFLRGEPKVLGVVQILIALINLSFGIIMMSVLLPVYRPHPISVFLGFTVWGSVMFIISGSLSIAAGMRTTKGLVRGSLGLNITSSVLTVAGIIISAISLSMFSYSYYGCSYSKNLDDCSMATSILMGLEAMVLILSVLEFCIAVSLSAFGCKATCCNPGGVVLILPSNPHTAETASPAPFKGGLMPPSNQQKNVPENLY</sequence>
<feature type="region of interest" description="Disordered" evidence="6">
    <location>
        <begin position="210"/>
        <end position="233"/>
    </location>
</feature>
<dbReference type="InterPro" id="IPR007237">
    <property type="entry name" value="CD20-like"/>
</dbReference>
<reference evidence="9 10" key="1">
    <citation type="submission" date="2025-05" db="UniProtKB">
        <authorList>
            <consortium name="RefSeq"/>
        </authorList>
    </citation>
    <scope>IDENTIFICATION</scope>
</reference>
<dbReference type="InterPro" id="IPR030417">
    <property type="entry name" value="MS4A"/>
</dbReference>
<organism evidence="8 10">
    <name type="scientific">Galeopterus variegatus</name>
    <name type="common">Malayan flying lemur</name>
    <name type="synonym">Cynocephalus variegatus</name>
    <dbReference type="NCBI Taxonomy" id="482537"/>
    <lineage>
        <taxon>Eukaryota</taxon>
        <taxon>Metazoa</taxon>
        <taxon>Chordata</taxon>
        <taxon>Craniata</taxon>
        <taxon>Vertebrata</taxon>
        <taxon>Euteleostomi</taxon>
        <taxon>Mammalia</taxon>
        <taxon>Eutheria</taxon>
        <taxon>Euarchontoglires</taxon>
        <taxon>Dermoptera</taxon>
        <taxon>Cynocephalidae</taxon>
        <taxon>Galeopterus</taxon>
    </lineage>
</organism>
<dbReference type="PANTHER" id="PTHR23320:SF128">
    <property type="entry name" value="MEMBRANE-SPANNING 4-DOMAINS SUBFAMILY A MEMBER 4A"/>
    <property type="match status" value="1"/>
</dbReference>
<name>A0ABM0RM40_GALVR</name>
<keyword evidence="4 7" id="KW-1133">Transmembrane helix</keyword>
<feature type="transmembrane region" description="Helical" evidence="7">
    <location>
        <begin position="158"/>
        <end position="178"/>
    </location>
</feature>
<evidence type="ECO:0000256" key="4">
    <source>
        <dbReference type="ARBA" id="ARBA00022989"/>
    </source>
</evidence>
<dbReference type="Pfam" id="PF04103">
    <property type="entry name" value="CD20"/>
    <property type="match status" value="1"/>
</dbReference>
<dbReference type="RefSeq" id="XP_008581681.1">
    <property type="nucleotide sequence ID" value="XM_008583459.1"/>
</dbReference>
<accession>A0ABM0RM40</accession>
<keyword evidence="8" id="KW-1185">Reference proteome</keyword>
<comment type="similarity">
    <text evidence="2">Belongs to the MS4A family.</text>
</comment>
<keyword evidence="5 7" id="KW-0472">Membrane</keyword>
<evidence type="ECO:0000256" key="3">
    <source>
        <dbReference type="ARBA" id="ARBA00022692"/>
    </source>
</evidence>
<feature type="transmembrane region" description="Helical" evidence="7">
    <location>
        <begin position="43"/>
        <end position="69"/>
    </location>
</feature>
<gene>
    <name evidence="9 10" type="primary">MS4A4A</name>
</gene>
<evidence type="ECO:0000256" key="6">
    <source>
        <dbReference type="SAM" id="MobiDB-lite"/>
    </source>
</evidence>
<feature type="compositionally biased region" description="Polar residues" evidence="6">
    <location>
        <begin position="221"/>
        <end position="233"/>
    </location>
</feature>
<evidence type="ECO:0000256" key="5">
    <source>
        <dbReference type="ARBA" id="ARBA00023136"/>
    </source>
</evidence>
<evidence type="ECO:0000313" key="8">
    <source>
        <dbReference type="Proteomes" id="UP000694923"/>
    </source>
</evidence>
<protein>
    <submittedName>
        <fullName evidence="9 10">Membrane-spanning 4-domains subfamily A member 4A</fullName>
    </submittedName>
</protein>
<proteinExistence type="inferred from homology"/>
<dbReference type="Proteomes" id="UP000694923">
    <property type="component" value="Unplaced"/>
</dbReference>
<feature type="transmembrane region" description="Helical" evidence="7">
    <location>
        <begin position="75"/>
        <end position="100"/>
    </location>
</feature>
<dbReference type="PANTHER" id="PTHR23320">
    <property type="entry name" value="MEMBRANE-SPANNING 4-DOMAINS SUBFAMILY A MS4A -RELATED"/>
    <property type="match status" value="1"/>
</dbReference>
<comment type="subcellular location">
    <subcellularLocation>
        <location evidence="1">Membrane</location>
        <topology evidence="1">Multi-pass membrane protein</topology>
    </subcellularLocation>
</comment>
<dbReference type="RefSeq" id="XP_008581680.1">
    <property type="nucleotide sequence ID" value="XM_008583458.1"/>
</dbReference>
<evidence type="ECO:0000256" key="2">
    <source>
        <dbReference type="ARBA" id="ARBA00009565"/>
    </source>
</evidence>
<evidence type="ECO:0000313" key="10">
    <source>
        <dbReference type="RefSeq" id="XP_008581681.1"/>
    </source>
</evidence>